<name>A0ABW4TPR5_9ACTN</name>
<sequence>MTALTRGPLPARVYWTRRVLLLVVVSALLVGVVQVVSWATGGGSPDPKQQAAPVSAEPTSEVTEQPVTDPSTPSESREQEREKKGTKGTKKSAEPVLAEPEGPCVDRDVAATPAVDEAVGGSPIAVTVELRTVQSVACTWELSPRTLSVKITSGDDPIWFSSQCPRSIRKQDLVLRNTEPTEVEVRWSSKRSDEDCSGQTDWALPGWYHVEVAALGGEPSDMQFQLTAPDRPVVTETIPVKPKQDGKKQGGKKQDGKKQDRKNRG</sequence>
<evidence type="ECO:0000313" key="3">
    <source>
        <dbReference type="Proteomes" id="UP001597351"/>
    </source>
</evidence>
<evidence type="ECO:0008006" key="4">
    <source>
        <dbReference type="Google" id="ProtNLM"/>
    </source>
</evidence>
<dbReference type="EMBL" id="JBHUGD010000003">
    <property type="protein sequence ID" value="MFD1947494.1"/>
    <property type="molecule type" value="Genomic_DNA"/>
</dbReference>
<dbReference type="Proteomes" id="UP001597351">
    <property type="component" value="Unassembled WGS sequence"/>
</dbReference>
<feature type="compositionally biased region" description="Basic and acidic residues" evidence="1">
    <location>
        <begin position="75"/>
        <end position="85"/>
    </location>
</feature>
<evidence type="ECO:0000256" key="1">
    <source>
        <dbReference type="SAM" id="MobiDB-lite"/>
    </source>
</evidence>
<reference evidence="3" key="1">
    <citation type="journal article" date="2019" name="Int. J. Syst. Evol. Microbiol.">
        <title>The Global Catalogue of Microorganisms (GCM) 10K type strain sequencing project: providing services to taxonomists for standard genome sequencing and annotation.</title>
        <authorList>
            <consortium name="The Broad Institute Genomics Platform"/>
            <consortium name="The Broad Institute Genome Sequencing Center for Infectious Disease"/>
            <person name="Wu L."/>
            <person name="Ma J."/>
        </authorList>
    </citation>
    <scope>NUCLEOTIDE SEQUENCE [LARGE SCALE GENOMIC DNA]</scope>
    <source>
        <strain evidence="3">CGMCC 1.12477</strain>
    </source>
</reference>
<gene>
    <name evidence="2" type="ORF">ACFSDE_11890</name>
</gene>
<proteinExistence type="predicted"/>
<dbReference type="RefSeq" id="WP_343918652.1">
    <property type="nucleotide sequence ID" value="NZ_BAAAJT010000002.1"/>
</dbReference>
<keyword evidence="3" id="KW-1185">Reference proteome</keyword>
<comment type="caution">
    <text evidence="2">The sequence shown here is derived from an EMBL/GenBank/DDBJ whole genome shotgun (WGS) entry which is preliminary data.</text>
</comment>
<accession>A0ABW4TPR5</accession>
<feature type="region of interest" description="Disordered" evidence="1">
    <location>
        <begin position="40"/>
        <end position="105"/>
    </location>
</feature>
<protein>
    <recommendedName>
        <fullName evidence="4">DUF4232 domain-containing protein</fullName>
    </recommendedName>
</protein>
<feature type="region of interest" description="Disordered" evidence="1">
    <location>
        <begin position="221"/>
        <end position="265"/>
    </location>
</feature>
<feature type="compositionally biased region" description="Basic and acidic residues" evidence="1">
    <location>
        <begin position="242"/>
        <end position="258"/>
    </location>
</feature>
<organism evidence="2 3">
    <name type="scientific">Nocardioides aestuarii</name>
    <dbReference type="NCBI Taxonomy" id="252231"/>
    <lineage>
        <taxon>Bacteria</taxon>
        <taxon>Bacillati</taxon>
        <taxon>Actinomycetota</taxon>
        <taxon>Actinomycetes</taxon>
        <taxon>Propionibacteriales</taxon>
        <taxon>Nocardioidaceae</taxon>
        <taxon>Nocardioides</taxon>
    </lineage>
</organism>
<feature type="compositionally biased region" description="Polar residues" evidence="1">
    <location>
        <begin position="57"/>
        <end position="74"/>
    </location>
</feature>
<evidence type="ECO:0000313" key="2">
    <source>
        <dbReference type="EMBL" id="MFD1947494.1"/>
    </source>
</evidence>